<feature type="compositionally biased region" description="Basic residues" evidence="1">
    <location>
        <begin position="141"/>
        <end position="151"/>
    </location>
</feature>
<feature type="compositionally biased region" description="Polar residues" evidence="1">
    <location>
        <begin position="127"/>
        <end position="137"/>
    </location>
</feature>
<keyword evidence="3" id="KW-1185">Reference proteome</keyword>
<proteinExistence type="predicted"/>
<protein>
    <submittedName>
        <fullName evidence="2">Uncharacterized protein</fullName>
    </submittedName>
</protein>
<reference evidence="2 3" key="1">
    <citation type="journal article" date="2023" name="Plants (Basel)">
        <title>Bridging the Gap: Combining Genomics and Transcriptomics Approaches to Understand Stylosanthes scabra, an Orphan Legume from the Brazilian Caatinga.</title>
        <authorList>
            <person name="Ferreira-Neto J.R.C."/>
            <person name="da Silva M.D."/>
            <person name="Binneck E."/>
            <person name="de Melo N.F."/>
            <person name="da Silva R.H."/>
            <person name="de Melo A.L.T.M."/>
            <person name="Pandolfi V."/>
            <person name="Bustamante F.O."/>
            <person name="Brasileiro-Vidal A.C."/>
            <person name="Benko-Iseppon A.M."/>
        </authorList>
    </citation>
    <scope>NUCLEOTIDE SEQUENCE [LARGE SCALE GENOMIC DNA]</scope>
    <source>
        <tissue evidence="2">Leaves</tissue>
    </source>
</reference>
<comment type="caution">
    <text evidence="2">The sequence shown here is derived from an EMBL/GenBank/DDBJ whole genome shotgun (WGS) entry which is preliminary data.</text>
</comment>
<sequence>MNWMCMGCCISSAPWLLRRKREEHGRGTCRRCQKRKKSLKERRARTPKLRANSATSLASLISLVQEMALTLSKFMKLYNTRSPGIKKDDIWEKNLNALLRGKTSIGFPEVARILSPEFGQEGAISAKDSNMDSQYNTKGKGSQKKGKSSKN</sequence>
<accession>A0ABU6TFY1</accession>
<dbReference type="Proteomes" id="UP001341840">
    <property type="component" value="Unassembled WGS sequence"/>
</dbReference>
<feature type="region of interest" description="Disordered" evidence="1">
    <location>
        <begin position="124"/>
        <end position="151"/>
    </location>
</feature>
<evidence type="ECO:0000256" key="1">
    <source>
        <dbReference type="SAM" id="MobiDB-lite"/>
    </source>
</evidence>
<gene>
    <name evidence="2" type="ORF">PIB30_038401</name>
</gene>
<evidence type="ECO:0000313" key="3">
    <source>
        <dbReference type="Proteomes" id="UP001341840"/>
    </source>
</evidence>
<dbReference type="EMBL" id="JASCZI010090819">
    <property type="protein sequence ID" value="MED6146843.1"/>
    <property type="molecule type" value="Genomic_DNA"/>
</dbReference>
<evidence type="ECO:0000313" key="2">
    <source>
        <dbReference type="EMBL" id="MED6146843.1"/>
    </source>
</evidence>
<name>A0ABU6TFY1_9FABA</name>
<organism evidence="2 3">
    <name type="scientific">Stylosanthes scabra</name>
    <dbReference type="NCBI Taxonomy" id="79078"/>
    <lineage>
        <taxon>Eukaryota</taxon>
        <taxon>Viridiplantae</taxon>
        <taxon>Streptophyta</taxon>
        <taxon>Embryophyta</taxon>
        <taxon>Tracheophyta</taxon>
        <taxon>Spermatophyta</taxon>
        <taxon>Magnoliopsida</taxon>
        <taxon>eudicotyledons</taxon>
        <taxon>Gunneridae</taxon>
        <taxon>Pentapetalae</taxon>
        <taxon>rosids</taxon>
        <taxon>fabids</taxon>
        <taxon>Fabales</taxon>
        <taxon>Fabaceae</taxon>
        <taxon>Papilionoideae</taxon>
        <taxon>50 kb inversion clade</taxon>
        <taxon>dalbergioids sensu lato</taxon>
        <taxon>Dalbergieae</taxon>
        <taxon>Pterocarpus clade</taxon>
        <taxon>Stylosanthes</taxon>
    </lineage>
</organism>